<dbReference type="PANTHER" id="PTHR12776:SF1">
    <property type="entry name" value="KAZRIN"/>
    <property type="match status" value="1"/>
</dbReference>
<feature type="compositionally biased region" description="Low complexity" evidence="2">
    <location>
        <begin position="533"/>
        <end position="546"/>
    </location>
</feature>
<evidence type="ECO:0000256" key="2">
    <source>
        <dbReference type="SAM" id="MobiDB-lite"/>
    </source>
</evidence>
<name>A0A3M7PXF9_BRAPC</name>
<dbReference type="InterPro" id="IPR001660">
    <property type="entry name" value="SAM"/>
</dbReference>
<proteinExistence type="predicted"/>
<dbReference type="OrthoDB" id="2132119at2759"/>
<keyword evidence="5" id="KW-1185">Reference proteome</keyword>
<evidence type="ECO:0000259" key="3">
    <source>
        <dbReference type="PROSITE" id="PS50105"/>
    </source>
</evidence>
<dbReference type="Pfam" id="PF00536">
    <property type="entry name" value="SAM_1"/>
    <property type="match status" value="2"/>
</dbReference>
<dbReference type="InterPro" id="IPR037614">
    <property type="entry name" value="Kazrin"/>
</dbReference>
<feature type="domain" description="SAM" evidence="3">
    <location>
        <begin position="809"/>
        <end position="868"/>
    </location>
</feature>
<reference evidence="4 5" key="1">
    <citation type="journal article" date="2018" name="Sci. Rep.">
        <title>Genomic signatures of local adaptation to the degree of environmental predictability in rotifers.</title>
        <authorList>
            <person name="Franch-Gras L."/>
            <person name="Hahn C."/>
            <person name="Garcia-Roger E.M."/>
            <person name="Carmona M.J."/>
            <person name="Serra M."/>
            <person name="Gomez A."/>
        </authorList>
    </citation>
    <scope>NUCLEOTIDE SEQUENCE [LARGE SCALE GENOMIC DNA]</scope>
    <source>
        <strain evidence="4">HYR1</strain>
    </source>
</reference>
<evidence type="ECO:0000313" key="5">
    <source>
        <dbReference type="Proteomes" id="UP000276133"/>
    </source>
</evidence>
<sequence>MKSLISNYLNSRRSFKLDESNEAKEGDENKQNAIKQPETNDDCTQNSLEDSILNLNLKYIDDNDSDSASNPESNSISNVLSDSSQVDSQYKAKTCQYILESLNKLNIHIEHLLDQQYQSVVNLNNSSKVDRSYIKKQNLILEHKIPQTKSIIVDQVQTCLFYVDHFLAGDKRNSEMSQSDCLLNQNPYLLSENRLLKEKIRSLEEKLKQQCEQDTNQLKQTIESMKLERKKLKVEKVEILNRTKQLYKVIETKENQIKSILKTFESRTKETCSIVKKLIENKSEIEEEKCYLEAYIEELVAENSELKLVVESKNASLNKLQRQLYDLKSKSPRYSIGKESDHGYSSSKSRDTLSSSLIDTNVASNPKVESKINKSNSKYKTKKEERSQKCKSNDSYLYIKNNQLTEASFSLPHSANSRSTKIKNKFRLNKLSTSASYHHNIDNTKSAPTSKSNNNLSFIMSSSDYEETDLNKVLDSDEFIDLDENDKNSAKSDKKDNLIVSTTSASSSSSASFTTNSSLKHLELSSSTTMASVSPSISLTSSSTSSYKNDPTDSKNDLNKPLALNISAESETSSSDLSPLVMSQSITLCEEDNLNKTLNDFSNTSRYSVKQPLSMSMNVQTPNSNVKSRSSRLINTIIRMSTIGSSISNPSNRSSALVETKQLPTSYSTTLSSKTKNRHSHYSTFVSSKSSYCVRDTEDDDCETKNLLDKSFKILEEEHHNLIISDWSQQDIKNWLEKLGLPSIYVKNGLRHLTSGKMLINLNETDLEKLFQMANIMHKRKLKLALDELRYPDKCKHTKLGEITNEWLVNKWLKDIGLVYLQGIFRLNLVDGRVLASLHKKDLEKYFGVTRKIHQNSLLLAIELLRKHDFDVHKINGQRELSHKENQTLDICLWTNENFIDWLKLVNLHEHVDKLPESGMHGALVADSSFNTECLFHCLQVQDESKYANIRKILDDEIKLLKKTKNNMKMDSAFSRPLSSFRNDKQRIFTFRGSLGRALGKKVKRDISSPLIDDETLKKIEFSHKIIDMKSSTNNSLA</sequence>
<feature type="domain" description="SAM" evidence="3">
    <location>
        <begin position="727"/>
        <end position="792"/>
    </location>
</feature>
<keyword evidence="1" id="KW-0175">Coiled coil</keyword>
<gene>
    <name evidence="4" type="ORF">BpHYR1_021721</name>
</gene>
<dbReference type="PANTHER" id="PTHR12776">
    <property type="entry name" value="KAZRIN-RELATED"/>
    <property type="match status" value="1"/>
</dbReference>
<dbReference type="InterPro" id="IPR059089">
    <property type="entry name" value="Kazrin_N"/>
</dbReference>
<feature type="coiled-coil region" evidence="1">
    <location>
        <begin position="193"/>
        <end position="242"/>
    </location>
</feature>
<dbReference type="SUPFAM" id="SSF47769">
    <property type="entry name" value="SAM/Pointed domain"/>
    <property type="match status" value="2"/>
</dbReference>
<organism evidence="4 5">
    <name type="scientific">Brachionus plicatilis</name>
    <name type="common">Marine rotifer</name>
    <name type="synonym">Brachionus muelleri</name>
    <dbReference type="NCBI Taxonomy" id="10195"/>
    <lineage>
        <taxon>Eukaryota</taxon>
        <taxon>Metazoa</taxon>
        <taxon>Spiralia</taxon>
        <taxon>Gnathifera</taxon>
        <taxon>Rotifera</taxon>
        <taxon>Eurotatoria</taxon>
        <taxon>Monogononta</taxon>
        <taxon>Pseudotrocha</taxon>
        <taxon>Ploima</taxon>
        <taxon>Brachionidae</taxon>
        <taxon>Brachionus</taxon>
    </lineage>
</organism>
<dbReference type="Proteomes" id="UP000276133">
    <property type="component" value="Unassembled WGS sequence"/>
</dbReference>
<dbReference type="PROSITE" id="PS50105">
    <property type="entry name" value="SAM_DOMAIN"/>
    <property type="match status" value="2"/>
</dbReference>
<dbReference type="Pfam" id="PF25986">
    <property type="entry name" value="Kazrin"/>
    <property type="match status" value="1"/>
</dbReference>
<dbReference type="STRING" id="10195.A0A3M7PXF9"/>
<dbReference type="AlphaFoldDB" id="A0A3M7PXF9"/>
<feature type="region of interest" description="Disordered" evidence="2">
    <location>
        <begin position="16"/>
        <end position="45"/>
    </location>
</feature>
<evidence type="ECO:0000256" key="1">
    <source>
        <dbReference type="SAM" id="Coils"/>
    </source>
</evidence>
<dbReference type="InterPro" id="IPR013761">
    <property type="entry name" value="SAM/pointed_sf"/>
</dbReference>
<accession>A0A3M7PXF9</accession>
<comment type="caution">
    <text evidence="4">The sequence shown here is derived from an EMBL/GenBank/DDBJ whole genome shotgun (WGS) entry which is preliminary data.</text>
</comment>
<feature type="compositionally biased region" description="Basic and acidic residues" evidence="2">
    <location>
        <begin position="16"/>
        <end position="30"/>
    </location>
</feature>
<dbReference type="Gene3D" id="1.10.150.50">
    <property type="entry name" value="Transcription Factor, Ets-1"/>
    <property type="match status" value="3"/>
</dbReference>
<feature type="region of interest" description="Disordered" evidence="2">
    <location>
        <begin position="364"/>
        <end position="390"/>
    </location>
</feature>
<evidence type="ECO:0000313" key="4">
    <source>
        <dbReference type="EMBL" id="RNA03807.1"/>
    </source>
</evidence>
<protein>
    <submittedName>
        <fullName evidence="4">Kazrin-like isoform X4</fullName>
    </submittedName>
</protein>
<feature type="region of interest" description="Disordered" evidence="2">
    <location>
        <begin position="533"/>
        <end position="559"/>
    </location>
</feature>
<dbReference type="SMART" id="SM00454">
    <property type="entry name" value="SAM"/>
    <property type="match status" value="2"/>
</dbReference>
<dbReference type="EMBL" id="REGN01008340">
    <property type="protein sequence ID" value="RNA03807.1"/>
    <property type="molecule type" value="Genomic_DNA"/>
</dbReference>
<feature type="coiled-coil region" evidence="1">
    <location>
        <begin position="303"/>
        <end position="330"/>
    </location>
</feature>